<dbReference type="InterPro" id="IPR046342">
    <property type="entry name" value="CBS_dom_sf"/>
</dbReference>
<evidence type="ECO:0000256" key="4">
    <source>
        <dbReference type="ARBA" id="ARBA00025878"/>
    </source>
</evidence>
<dbReference type="EMBL" id="NCKV01004049">
    <property type="protein sequence ID" value="RWS25102.1"/>
    <property type="molecule type" value="Genomic_DNA"/>
</dbReference>
<evidence type="ECO:0000256" key="6">
    <source>
        <dbReference type="SAM" id="MobiDB-lite"/>
    </source>
</evidence>
<dbReference type="SMART" id="SM00116">
    <property type="entry name" value="CBS"/>
    <property type="match status" value="4"/>
</dbReference>
<feature type="domain" description="CBS" evidence="7">
    <location>
        <begin position="274"/>
        <end position="336"/>
    </location>
</feature>
<dbReference type="InterPro" id="IPR000644">
    <property type="entry name" value="CBS_dom"/>
</dbReference>
<keyword evidence="8" id="KW-0808">Transferase</keyword>
<name>A0A443SC58_9ACAR</name>
<dbReference type="PANTHER" id="PTHR13780">
    <property type="entry name" value="AMP-ACTIVATED PROTEIN KINASE, GAMMA REGULATORY SUBUNIT"/>
    <property type="match status" value="1"/>
</dbReference>
<evidence type="ECO:0000313" key="9">
    <source>
        <dbReference type="Proteomes" id="UP000288716"/>
    </source>
</evidence>
<keyword evidence="8" id="KW-0418">Kinase</keyword>
<evidence type="ECO:0000256" key="5">
    <source>
        <dbReference type="PROSITE-ProRule" id="PRU00703"/>
    </source>
</evidence>
<feature type="domain" description="CBS" evidence="7">
    <location>
        <begin position="201"/>
        <end position="261"/>
    </location>
</feature>
<accession>A0A443SC58</accession>
<sequence length="457" mass="53002">MNEVNKKMSKPRSHSLDSMRLGAIQERWMRLQWFKKGTSLRRHSIDPEARRKGNHKSDGVDVPHNHMYFCRDPKDSLRSGVQFGSNDPICDRLDFEELEEDENLIYVKFFKFYRCYDLIPISAKLVVFDTQLLVKKAFYALVSNGVRAAPLWDCSNKQFVTMLTITDFINILTSYYKSSLSKIDELEEQKLEAWTNVLREKSRPLISIDPDACLLDAIKNLVHNRIHRLPVIDPETGNVIYILTHKRILKFLFLYYSDLPTPNYLNQTIKELNIGTYENIAVTNKDTPLIEALHQFIDRRVSALPVVDEKGRVIDIYAKFDVINLAAEKTYNNLDMPIKKALEHRDQYFEGVVKCTVNDTLHNVLEKIVRAEVHRIVVVDDKDYVVGMISLSDLLSFLALKPLQLERRDIESEPLLEESGEDIPESTFDEQYVEETDYGISESESNQTEDNSEEINK</sequence>
<evidence type="ECO:0000259" key="7">
    <source>
        <dbReference type="PROSITE" id="PS51371"/>
    </source>
</evidence>
<dbReference type="GO" id="GO:0005634">
    <property type="term" value="C:nucleus"/>
    <property type="evidence" value="ECO:0007669"/>
    <property type="project" value="TreeGrafter"/>
</dbReference>
<reference evidence="8 9" key="1">
    <citation type="journal article" date="2018" name="Gigascience">
        <title>Genomes of trombidid mites reveal novel predicted allergens and laterally-transferred genes associated with secondary metabolism.</title>
        <authorList>
            <person name="Dong X."/>
            <person name="Chaisiri K."/>
            <person name="Xia D."/>
            <person name="Armstrong S.D."/>
            <person name="Fang Y."/>
            <person name="Donnelly M.J."/>
            <person name="Kadowaki T."/>
            <person name="McGarry J.W."/>
            <person name="Darby A.C."/>
            <person name="Makepeace B.L."/>
        </authorList>
    </citation>
    <scope>NUCLEOTIDE SEQUENCE [LARGE SCALE GENOMIC DNA]</scope>
    <source>
        <strain evidence="8">UoL-UT</strain>
    </source>
</reference>
<dbReference type="GO" id="GO:0016301">
    <property type="term" value="F:kinase activity"/>
    <property type="evidence" value="ECO:0007669"/>
    <property type="project" value="UniProtKB-KW"/>
</dbReference>
<dbReference type="CDD" id="cd04641">
    <property type="entry name" value="CBS_euAMPK_gamma-like_repeat2"/>
    <property type="match status" value="1"/>
</dbReference>
<feature type="domain" description="CBS" evidence="7">
    <location>
        <begin position="348"/>
        <end position="405"/>
    </location>
</feature>
<proteinExistence type="inferred from homology"/>
<feature type="region of interest" description="Disordered" evidence="6">
    <location>
        <begin position="411"/>
        <end position="457"/>
    </location>
</feature>
<dbReference type="Proteomes" id="UP000288716">
    <property type="component" value="Unassembled WGS sequence"/>
</dbReference>
<dbReference type="OrthoDB" id="449052at2759"/>
<dbReference type="VEuPathDB" id="VectorBase:LDEU006938"/>
<keyword evidence="2" id="KW-0677">Repeat</keyword>
<dbReference type="InterPro" id="IPR050511">
    <property type="entry name" value="AMPK_gamma/SDS23_families"/>
</dbReference>
<dbReference type="GO" id="GO:0031588">
    <property type="term" value="C:nucleotide-activated protein kinase complex"/>
    <property type="evidence" value="ECO:0007669"/>
    <property type="project" value="TreeGrafter"/>
</dbReference>
<evidence type="ECO:0000256" key="1">
    <source>
        <dbReference type="ARBA" id="ARBA00006750"/>
    </source>
</evidence>
<protein>
    <submittedName>
        <fullName evidence="8">5'-AMP-activated protein kinase subunit gamma-2-like protein</fullName>
    </submittedName>
</protein>
<dbReference type="Gene3D" id="3.10.580.10">
    <property type="entry name" value="CBS-domain"/>
    <property type="match status" value="2"/>
</dbReference>
<keyword evidence="3 5" id="KW-0129">CBS domain</keyword>
<gene>
    <name evidence="8" type="ORF">B4U80_09956</name>
</gene>
<evidence type="ECO:0000313" key="8">
    <source>
        <dbReference type="EMBL" id="RWS25102.1"/>
    </source>
</evidence>
<comment type="similarity">
    <text evidence="1">Belongs to the 5'-AMP-activated protein kinase gamma subunit family.</text>
</comment>
<comment type="caution">
    <text evidence="8">The sequence shown here is derived from an EMBL/GenBank/DDBJ whole genome shotgun (WGS) entry which is preliminary data.</text>
</comment>
<dbReference type="AlphaFoldDB" id="A0A443SC58"/>
<dbReference type="STRING" id="299467.A0A443SC58"/>
<dbReference type="GO" id="GO:0019887">
    <property type="term" value="F:protein kinase regulator activity"/>
    <property type="evidence" value="ECO:0007669"/>
    <property type="project" value="TreeGrafter"/>
</dbReference>
<dbReference type="CDD" id="cd04618">
    <property type="entry name" value="CBS_euAMPK_gamma-like_repeat1"/>
    <property type="match status" value="1"/>
</dbReference>
<evidence type="ECO:0000256" key="2">
    <source>
        <dbReference type="ARBA" id="ARBA00022737"/>
    </source>
</evidence>
<dbReference type="Pfam" id="PF00571">
    <property type="entry name" value="CBS"/>
    <property type="match status" value="3"/>
</dbReference>
<dbReference type="GO" id="GO:0016208">
    <property type="term" value="F:AMP binding"/>
    <property type="evidence" value="ECO:0007669"/>
    <property type="project" value="TreeGrafter"/>
</dbReference>
<comment type="subunit">
    <text evidence="4">AMPK is a heterotrimer of an alpha catalytic subunit (PRKAA1 or PRKAA2), a beta (PRKAB1 or PRKAB2) and a gamma non-catalytic subunits (PRKAG1, PRKAG2 or PRKAG3). Interacts with FNIP1 and FNIP2.</text>
</comment>
<keyword evidence="9" id="KW-1185">Reference proteome</keyword>
<dbReference type="PANTHER" id="PTHR13780:SF35">
    <property type="entry name" value="LD22662P"/>
    <property type="match status" value="1"/>
</dbReference>
<dbReference type="SUPFAM" id="SSF54631">
    <property type="entry name" value="CBS-domain pair"/>
    <property type="match status" value="2"/>
</dbReference>
<dbReference type="GO" id="GO:0019901">
    <property type="term" value="F:protein kinase binding"/>
    <property type="evidence" value="ECO:0007669"/>
    <property type="project" value="TreeGrafter"/>
</dbReference>
<evidence type="ECO:0000256" key="3">
    <source>
        <dbReference type="ARBA" id="ARBA00023122"/>
    </source>
</evidence>
<feature type="compositionally biased region" description="Acidic residues" evidence="6">
    <location>
        <begin position="412"/>
        <end position="437"/>
    </location>
</feature>
<dbReference type="GO" id="GO:0005737">
    <property type="term" value="C:cytoplasm"/>
    <property type="evidence" value="ECO:0007669"/>
    <property type="project" value="TreeGrafter"/>
</dbReference>
<organism evidence="8 9">
    <name type="scientific">Leptotrombidium deliense</name>
    <dbReference type="NCBI Taxonomy" id="299467"/>
    <lineage>
        <taxon>Eukaryota</taxon>
        <taxon>Metazoa</taxon>
        <taxon>Ecdysozoa</taxon>
        <taxon>Arthropoda</taxon>
        <taxon>Chelicerata</taxon>
        <taxon>Arachnida</taxon>
        <taxon>Acari</taxon>
        <taxon>Acariformes</taxon>
        <taxon>Trombidiformes</taxon>
        <taxon>Prostigmata</taxon>
        <taxon>Anystina</taxon>
        <taxon>Parasitengona</taxon>
        <taxon>Trombiculoidea</taxon>
        <taxon>Trombiculidae</taxon>
        <taxon>Leptotrombidium</taxon>
    </lineage>
</organism>
<dbReference type="PROSITE" id="PS51371">
    <property type="entry name" value="CBS"/>
    <property type="match status" value="3"/>
</dbReference>